<dbReference type="RefSeq" id="WP_155587262.1">
    <property type="nucleotide sequence ID" value="NZ_WFKQ01000005.1"/>
</dbReference>
<dbReference type="SUPFAM" id="SSF102405">
    <property type="entry name" value="MCP/YpsA-like"/>
    <property type="match status" value="1"/>
</dbReference>
<dbReference type="AlphaFoldDB" id="A0A844M0Q9"/>
<dbReference type="Proteomes" id="UP000442109">
    <property type="component" value="Unassembled WGS sequence"/>
</dbReference>
<comment type="similarity">
    <text evidence="1">Belongs to the DprA/Smf family.</text>
</comment>
<gene>
    <name evidence="3" type="ORF">GB996_07085</name>
</gene>
<feature type="domain" description="Smf/DprA SLOG" evidence="2">
    <location>
        <begin position="74"/>
        <end position="232"/>
    </location>
</feature>
<evidence type="ECO:0000259" key="2">
    <source>
        <dbReference type="Pfam" id="PF02481"/>
    </source>
</evidence>
<dbReference type="OrthoDB" id="9785707at2"/>
<dbReference type="InterPro" id="IPR003488">
    <property type="entry name" value="DprA"/>
</dbReference>
<dbReference type="Gene3D" id="3.40.50.450">
    <property type="match status" value="1"/>
</dbReference>
<comment type="caution">
    <text evidence="3">The sequence shown here is derived from an EMBL/GenBank/DDBJ whole genome shotgun (WGS) entry which is preliminary data.</text>
</comment>
<name>A0A844M0Q9_9GAMM</name>
<dbReference type="GO" id="GO:0003677">
    <property type="term" value="F:DNA binding"/>
    <property type="evidence" value="ECO:0007669"/>
    <property type="project" value="UniProtKB-KW"/>
</dbReference>
<keyword evidence="3" id="KW-0238">DNA-binding</keyword>
<sequence length="327" mass="35901">MKITDHALNVLTARTFKGIGDAWINTNITSQLPFEVIVDLIKNKDAQASEEAFLKMKNRLTALIEGLGNSCDGVVAIGDDKFPKLRRNLKKKGDLPSFLFYKGDLDLLSTDNLNVTVIGVLNPDKSTEADENKVVEYFVNNNATILSGLANGCDSIAHRKALALNAKTVAILPSPLNNILPAQNTALAHQIVEEQGLLITEYLTSPTNFRDQAGRYVRRDRLQALFSDLVVLSSSYDSDSIDPNNPKPDSGARHAMAKAKEYEISRAVIYNEIYHSNPKYDLNRSIIQEDGPKAIIIDPDNIAGSLKDKLDNLNTNSVIPEQVGLGL</sequence>
<organism evidence="3 4">
    <name type="scientific">Psychrobacter sanguinis</name>
    <dbReference type="NCBI Taxonomy" id="861445"/>
    <lineage>
        <taxon>Bacteria</taxon>
        <taxon>Pseudomonadati</taxon>
        <taxon>Pseudomonadota</taxon>
        <taxon>Gammaproteobacteria</taxon>
        <taxon>Moraxellales</taxon>
        <taxon>Moraxellaceae</taxon>
        <taxon>Psychrobacter</taxon>
    </lineage>
</organism>
<dbReference type="InterPro" id="IPR057666">
    <property type="entry name" value="DrpA_SLOG"/>
</dbReference>
<dbReference type="PANTHER" id="PTHR43022">
    <property type="entry name" value="PROTEIN SMF"/>
    <property type="match status" value="1"/>
</dbReference>
<evidence type="ECO:0000313" key="3">
    <source>
        <dbReference type="EMBL" id="MUG32559.1"/>
    </source>
</evidence>
<proteinExistence type="inferred from homology"/>
<dbReference type="GO" id="GO:0009294">
    <property type="term" value="P:DNA-mediated transformation"/>
    <property type="evidence" value="ECO:0007669"/>
    <property type="project" value="InterPro"/>
</dbReference>
<evidence type="ECO:0000256" key="1">
    <source>
        <dbReference type="ARBA" id="ARBA00006525"/>
    </source>
</evidence>
<reference evidence="3 4" key="1">
    <citation type="journal article" date="2019" name="PLoS ONE">
        <title>Pup mortality in New Zealand sea lions (Phocarctos hookeri) at Enderby Island, Auckland Islands, 2013-18.</title>
        <authorList>
            <person name="Michael S.A."/>
            <person name="Hayman D.T.S."/>
            <person name="Gray R."/>
            <person name="Zhang J."/>
            <person name="Rogers L."/>
            <person name="Roe W.D."/>
        </authorList>
    </citation>
    <scope>NUCLEOTIDE SEQUENCE [LARGE SCALE GENOMIC DNA]</scope>
    <source>
        <strain evidence="3 4">SM868</strain>
    </source>
</reference>
<accession>A0A844M0Q9</accession>
<evidence type="ECO:0000313" key="4">
    <source>
        <dbReference type="Proteomes" id="UP000442109"/>
    </source>
</evidence>
<dbReference type="PANTHER" id="PTHR43022:SF1">
    <property type="entry name" value="PROTEIN SMF"/>
    <property type="match status" value="1"/>
</dbReference>
<dbReference type="Pfam" id="PF02481">
    <property type="entry name" value="DNA_processg_A"/>
    <property type="match status" value="1"/>
</dbReference>
<dbReference type="EMBL" id="WFKQ01000005">
    <property type="protein sequence ID" value="MUG32559.1"/>
    <property type="molecule type" value="Genomic_DNA"/>
</dbReference>
<protein>
    <submittedName>
        <fullName evidence="3">DNA-binding protein</fullName>
    </submittedName>
</protein>
<keyword evidence="4" id="KW-1185">Reference proteome</keyword>